<keyword evidence="4" id="KW-0539">Nucleus</keyword>
<feature type="region of interest" description="Disordered" evidence="5">
    <location>
        <begin position="90"/>
        <end position="143"/>
    </location>
</feature>
<protein>
    <submittedName>
        <fullName evidence="6">Vestigial</fullName>
    </submittedName>
</protein>
<organism evidence="6">
    <name type="scientific">Pedetontus unimaculatus</name>
    <dbReference type="NCBI Taxonomy" id="361653"/>
    <lineage>
        <taxon>Eukaryota</taxon>
        <taxon>Metazoa</taxon>
        <taxon>Ecdysozoa</taxon>
        <taxon>Arthropoda</taxon>
        <taxon>Hexapoda</taxon>
        <taxon>Insecta</taxon>
        <taxon>Monocondylia</taxon>
        <taxon>Archaeognatha</taxon>
        <taxon>Machilidae</taxon>
        <taxon>Pedetontus</taxon>
    </lineage>
</organism>
<gene>
    <name evidence="6" type="primary">vg</name>
</gene>
<dbReference type="GO" id="GO:0005634">
    <property type="term" value="C:nucleus"/>
    <property type="evidence" value="ECO:0007669"/>
    <property type="project" value="UniProtKB-SubCell"/>
</dbReference>
<evidence type="ECO:0000256" key="1">
    <source>
        <dbReference type="ARBA" id="ARBA00004123"/>
    </source>
</evidence>
<dbReference type="Pfam" id="PF07545">
    <property type="entry name" value="Vg_Tdu"/>
    <property type="match status" value="1"/>
</dbReference>
<evidence type="ECO:0000256" key="3">
    <source>
        <dbReference type="ARBA" id="ARBA00023163"/>
    </source>
</evidence>
<evidence type="ECO:0000256" key="5">
    <source>
        <dbReference type="SAM" id="MobiDB-lite"/>
    </source>
</evidence>
<accession>D3KSP0</accession>
<name>D3KSP0_9INSE</name>
<sequence length="201" mass="21833">RICISVHHLHRCLGQLLRLSHLSRTSMTGWLFSAVGAWSRLVIHLLLQSLTVLVLLHPMACHHHLWPVLRDPLARGVLLPWQQASHAHPLVHPQPLSSHPPTTPILKESGVDEKPGSVGGGSRADMNGEAGDDDEEEESPRPGCAQYVSANCVVFTHYSGDVSSVVDEHFSRALSQSAGFQESSVANKPSASKDASPMSQR</sequence>
<reference evidence="6" key="1">
    <citation type="journal article" date="2010" name="Evol. Dev.">
        <title>Evolutionary origin of the insect wing via integration of two developmental modules.</title>
        <authorList>
            <person name="Niwa N."/>
            <person name="Akimoto-Kato A."/>
            <person name="Niimi T."/>
            <person name="Tojo K."/>
            <person name="Machida R."/>
            <person name="Hayashi S."/>
        </authorList>
    </citation>
    <scope>NUCLEOTIDE SEQUENCE</scope>
</reference>
<evidence type="ECO:0000256" key="4">
    <source>
        <dbReference type="ARBA" id="ARBA00023242"/>
    </source>
</evidence>
<evidence type="ECO:0000313" key="6">
    <source>
        <dbReference type="EMBL" id="BAI79507.1"/>
    </source>
</evidence>
<dbReference type="InterPro" id="IPR011520">
    <property type="entry name" value="Vg_fam"/>
</dbReference>
<dbReference type="PANTHER" id="PTHR15950">
    <property type="entry name" value="TRANSCRIPTION COFACTOR VESTIGIAL-LIKE PROTEIN"/>
    <property type="match status" value="1"/>
</dbReference>
<proteinExistence type="evidence at transcript level"/>
<keyword evidence="2" id="KW-0805">Transcription regulation</keyword>
<feature type="region of interest" description="Disordered" evidence="5">
    <location>
        <begin position="175"/>
        <end position="201"/>
    </location>
</feature>
<dbReference type="EMBL" id="AB439845">
    <property type="protein sequence ID" value="BAI79507.1"/>
    <property type="molecule type" value="mRNA"/>
</dbReference>
<dbReference type="InterPro" id="IPR006627">
    <property type="entry name" value="TDU_repeat"/>
</dbReference>
<dbReference type="SMART" id="SM00711">
    <property type="entry name" value="TDU"/>
    <property type="match status" value="1"/>
</dbReference>
<feature type="compositionally biased region" description="Polar residues" evidence="5">
    <location>
        <begin position="175"/>
        <end position="190"/>
    </location>
</feature>
<evidence type="ECO:0000256" key="2">
    <source>
        <dbReference type="ARBA" id="ARBA00023015"/>
    </source>
</evidence>
<dbReference type="GO" id="GO:0006355">
    <property type="term" value="P:regulation of DNA-templated transcription"/>
    <property type="evidence" value="ECO:0007669"/>
    <property type="project" value="InterPro"/>
</dbReference>
<keyword evidence="3" id="KW-0804">Transcription</keyword>
<feature type="non-terminal residue" evidence="6">
    <location>
        <position position="1"/>
    </location>
</feature>
<comment type="subcellular location">
    <subcellularLocation>
        <location evidence="1">Nucleus</location>
    </subcellularLocation>
</comment>
<dbReference type="PANTHER" id="PTHR15950:SF15">
    <property type="entry name" value="PROTEIN VESTIGIAL"/>
    <property type="match status" value="1"/>
</dbReference>
<feature type="non-terminal residue" evidence="6">
    <location>
        <position position="201"/>
    </location>
</feature>
<dbReference type="AlphaFoldDB" id="D3KSP0"/>